<protein>
    <submittedName>
        <fullName evidence="1">Uncharacterized protein</fullName>
    </submittedName>
</protein>
<keyword evidence="2" id="KW-1185">Reference proteome</keyword>
<reference evidence="1 2" key="2">
    <citation type="journal article" date="2022" name="Mol. Ecol. Resour.">
        <title>The genomes of chicory, endive, great burdock and yacon provide insights into Asteraceae paleo-polyploidization history and plant inulin production.</title>
        <authorList>
            <person name="Fan W."/>
            <person name="Wang S."/>
            <person name="Wang H."/>
            <person name="Wang A."/>
            <person name="Jiang F."/>
            <person name="Liu H."/>
            <person name="Zhao H."/>
            <person name="Xu D."/>
            <person name="Zhang Y."/>
        </authorList>
    </citation>
    <scope>NUCLEOTIDE SEQUENCE [LARGE SCALE GENOMIC DNA]</scope>
    <source>
        <strain evidence="2">cv. Yunnan</strain>
        <tissue evidence="1">Leaves</tissue>
    </source>
</reference>
<proteinExistence type="predicted"/>
<gene>
    <name evidence="1" type="ORF">L1987_06015</name>
</gene>
<evidence type="ECO:0000313" key="2">
    <source>
        <dbReference type="Proteomes" id="UP001056120"/>
    </source>
</evidence>
<reference evidence="2" key="1">
    <citation type="journal article" date="2022" name="Mol. Ecol. Resour.">
        <title>The genomes of chicory, endive, great burdock and yacon provide insights into Asteraceae palaeo-polyploidization history and plant inulin production.</title>
        <authorList>
            <person name="Fan W."/>
            <person name="Wang S."/>
            <person name="Wang H."/>
            <person name="Wang A."/>
            <person name="Jiang F."/>
            <person name="Liu H."/>
            <person name="Zhao H."/>
            <person name="Xu D."/>
            <person name="Zhang Y."/>
        </authorList>
    </citation>
    <scope>NUCLEOTIDE SEQUENCE [LARGE SCALE GENOMIC DNA]</scope>
    <source>
        <strain evidence="2">cv. Yunnan</strain>
    </source>
</reference>
<dbReference type="EMBL" id="CM042019">
    <property type="protein sequence ID" value="KAI3824552.1"/>
    <property type="molecule type" value="Genomic_DNA"/>
</dbReference>
<dbReference type="Proteomes" id="UP001056120">
    <property type="component" value="Linkage Group LG02"/>
</dbReference>
<accession>A0ACB9JX39</accession>
<organism evidence="1 2">
    <name type="scientific">Smallanthus sonchifolius</name>
    <dbReference type="NCBI Taxonomy" id="185202"/>
    <lineage>
        <taxon>Eukaryota</taxon>
        <taxon>Viridiplantae</taxon>
        <taxon>Streptophyta</taxon>
        <taxon>Embryophyta</taxon>
        <taxon>Tracheophyta</taxon>
        <taxon>Spermatophyta</taxon>
        <taxon>Magnoliopsida</taxon>
        <taxon>eudicotyledons</taxon>
        <taxon>Gunneridae</taxon>
        <taxon>Pentapetalae</taxon>
        <taxon>asterids</taxon>
        <taxon>campanulids</taxon>
        <taxon>Asterales</taxon>
        <taxon>Asteraceae</taxon>
        <taxon>Asteroideae</taxon>
        <taxon>Heliantheae alliance</taxon>
        <taxon>Millerieae</taxon>
        <taxon>Smallanthus</taxon>
    </lineage>
</organism>
<sequence>MRKWMLILMFLLRVKSNLFQAIDHCYQLCSKIKLHVKQAIAEDVKQTKVLAYITALKKLCNYLKGCHLVLER</sequence>
<evidence type="ECO:0000313" key="1">
    <source>
        <dbReference type="EMBL" id="KAI3824552.1"/>
    </source>
</evidence>
<comment type="caution">
    <text evidence="1">The sequence shown here is derived from an EMBL/GenBank/DDBJ whole genome shotgun (WGS) entry which is preliminary data.</text>
</comment>
<name>A0ACB9JX39_9ASTR</name>